<comment type="caution">
    <text evidence="1">The sequence shown here is derived from an EMBL/GenBank/DDBJ whole genome shotgun (WGS) entry which is preliminary data.</text>
</comment>
<accession>A0AAV3Q675</accession>
<sequence length="67" mass="7495">MNARLVLKMVNFSESVDNLKIYLHITNDSFEKMASFVVHEALGKGIVPKRPEIGRGDFGGGCWTKKL</sequence>
<keyword evidence="2" id="KW-1185">Reference proteome</keyword>
<gene>
    <name evidence="1" type="ORF">LIER_15662</name>
</gene>
<evidence type="ECO:0000313" key="1">
    <source>
        <dbReference type="EMBL" id="GAA0158713.1"/>
    </source>
</evidence>
<proteinExistence type="predicted"/>
<dbReference type="EMBL" id="BAABME010003415">
    <property type="protein sequence ID" value="GAA0158713.1"/>
    <property type="molecule type" value="Genomic_DNA"/>
</dbReference>
<evidence type="ECO:0000313" key="2">
    <source>
        <dbReference type="Proteomes" id="UP001454036"/>
    </source>
</evidence>
<dbReference type="Proteomes" id="UP001454036">
    <property type="component" value="Unassembled WGS sequence"/>
</dbReference>
<dbReference type="AlphaFoldDB" id="A0AAV3Q675"/>
<reference evidence="1 2" key="1">
    <citation type="submission" date="2024-01" db="EMBL/GenBank/DDBJ databases">
        <title>The complete chloroplast genome sequence of Lithospermum erythrorhizon: insights into the phylogenetic relationship among Boraginaceae species and the maternal lineages of purple gromwells.</title>
        <authorList>
            <person name="Okada T."/>
            <person name="Watanabe K."/>
        </authorList>
    </citation>
    <scope>NUCLEOTIDE SEQUENCE [LARGE SCALE GENOMIC DNA]</scope>
</reference>
<protein>
    <submittedName>
        <fullName evidence="1">Uncharacterized protein</fullName>
    </submittedName>
</protein>
<name>A0AAV3Q675_LITER</name>
<organism evidence="1 2">
    <name type="scientific">Lithospermum erythrorhizon</name>
    <name type="common">Purple gromwell</name>
    <name type="synonym">Lithospermum officinale var. erythrorhizon</name>
    <dbReference type="NCBI Taxonomy" id="34254"/>
    <lineage>
        <taxon>Eukaryota</taxon>
        <taxon>Viridiplantae</taxon>
        <taxon>Streptophyta</taxon>
        <taxon>Embryophyta</taxon>
        <taxon>Tracheophyta</taxon>
        <taxon>Spermatophyta</taxon>
        <taxon>Magnoliopsida</taxon>
        <taxon>eudicotyledons</taxon>
        <taxon>Gunneridae</taxon>
        <taxon>Pentapetalae</taxon>
        <taxon>asterids</taxon>
        <taxon>lamiids</taxon>
        <taxon>Boraginales</taxon>
        <taxon>Boraginaceae</taxon>
        <taxon>Boraginoideae</taxon>
        <taxon>Lithospermeae</taxon>
        <taxon>Lithospermum</taxon>
    </lineage>
</organism>